<dbReference type="InterPro" id="IPR034660">
    <property type="entry name" value="DinB/YfiT-like"/>
</dbReference>
<proteinExistence type="predicted"/>
<dbReference type="EMBL" id="JBHSPH010000019">
    <property type="protein sequence ID" value="MFC5865388.1"/>
    <property type="molecule type" value="Genomic_DNA"/>
</dbReference>
<evidence type="ECO:0000313" key="2">
    <source>
        <dbReference type="Proteomes" id="UP001596091"/>
    </source>
</evidence>
<dbReference type="Pfam" id="PF07606">
    <property type="entry name" value="DUF1569"/>
    <property type="match status" value="1"/>
</dbReference>
<dbReference type="RefSeq" id="WP_263342394.1">
    <property type="nucleotide sequence ID" value="NZ_JAGSYH010000011.1"/>
</dbReference>
<comment type="caution">
    <text evidence="1">The sequence shown here is derived from an EMBL/GenBank/DDBJ whole genome shotgun (WGS) entry which is preliminary data.</text>
</comment>
<dbReference type="Gene3D" id="1.20.120.450">
    <property type="entry name" value="dinb family like domain"/>
    <property type="match status" value="1"/>
</dbReference>
<name>A0ABW1EPP9_9BACT</name>
<protein>
    <submittedName>
        <fullName evidence="1">DUF1569 domain-containing protein</fullName>
    </submittedName>
</protein>
<organism evidence="1 2">
    <name type="scientific">Acidicapsa dinghuensis</name>
    <dbReference type="NCBI Taxonomy" id="2218256"/>
    <lineage>
        <taxon>Bacteria</taxon>
        <taxon>Pseudomonadati</taxon>
        <taxon>Acidobacteriota</taxon>
        <taxon>Terriglobia</taxon>
        <taxon>Terriglobales</taxon>
        <taxon>Acidobacteriaceae</taxon>
        <taxon>Acidicapsa</taxon>
    </lineage>
</organism>
<sequence length="150" mass="16875">MECMFDVGEAEKVKQRVLQLGPQCERQWGKMSAAQMLAHCTVSMQMALGDVKPPRATMGRILGPLIKPMALKDGEPMRRNSPTAQELLISDERELAEEQRKLCGMIDRFSAAGPNGCTNHPHAFFGALKPQEWSKLMHKHLDHHLRQFGV</sequence>
<gene>
    <name evidence="1" type="ORF">ACFPT7_23995</name>
</gene>
<reference evidence="2" key="1">
    <citation type="journal article" date="2019" name="Int. J. Syst. Evol. Microbiol.">
        <title>The Global Catalogue of Microorganisms (GCM) 10K type strain sequencing project: providing services to taxonomists for standard genome sequencing and annotation.</title>
        <authorList>
            <consortium name="The Broad Institute Genomics Platform"/>
            <consortium name="The Broad Institute Genome Sequencing Center for Infectious Disease"/>
            <person name="Wu L."/>
            <person name="Ma J."/>
        </authorList>
    </citation>
    <scope>NUCLEOTIDE SEQUENCE [LARGE SCALE GENOMIC DNA]</scope>
    <source>
        <strain evidence="2">JCM 4087</strain>
    </source>
</reference>
<evidence type="ECO:0000313" key="1">
    <source>
        <dbReference type="EMBL" id="MFC5865388.1"/>
    </source>
</evidence>
<dbReference type="InterPro" id="IPR011463">
    <property type="entry name" value="DUF1569"/>
</dbReference>
<keyword evidence="2" id="KW-1185">Reference proteome</keyword>
<dbReference type="Proteomes" id="UP001596091">
    <property type="component" value="Unassembled WGS sequence"/>
</dbReference>
<accession>A0ABW1EPP9</accession>